<keyword evidence="1" id="KW-1133">Transmembrane helix</keyword>
<gene>
    <name evidence="2" type="ORF">PENTCL1PPCAC_307</name>
</gene>
<evidence type="ECO:0000256" key="1">
    <source>
        <dbReference type="SAM" id="Phobius"/>
    </source>
</evidence>
<sequence length="83" mass="9418">ADLIVPLSMMILNHYITIYVDDLTLEKYNTNRAVQFFGFLGIYVAGILCNSVTFWGFSLSIPKFRYLFIGMCCQRPPAGQQTA</sequence>
<reference evidence="2" key="1">
    <citation type="submission" date="2023-10" db="EMBL/GenBank/DDBJ databases">
        <title>Genome assembly of Pristionchus species.</title>
        <authorList>
            <person name="Yoshida K."/>
            <person name="Sommer R.J."/>
        </authorList>
    </citation>
    <scope>NUCLEOTIDE SEQUENCE</scope>
    <source>
        <strain evidence="2">RS0144</strain>
    </source>
</reference>
<dbReference type="Proteomes" id="UP001432027">
    <property type="component" value="Unassembled WGS sequence"/>
</dbReference>
<evidence type="ECO:0008006" key="4">
    <source>
        <dbReference type="Google" id="ProtNLM"/>
    </source>
</evidence>
<evidence type="ECO:0000313" key="2">
    <source>
        <dbReference type="EMBL" id="GMS78132.1"/>
    </source>
</evidence>
<feature type="non-terminal residue" evidence="2">
    <location>
        <position position="1"/>
    </location>
</feature>
<organism evidence="2 3">
    <name type="scientific">Pristionchus entomophagus</name>
    <dbReference type="NCBI Taxonomy" id="358040"/>
    <lineage>
        <taxon>Eukaryota</taxon>
        <taxon>Metazoa</taxon>
        <taxon>Ecdysozoa</taxon>
        <taxon>Nematoda</taxon>
        <taxon>Chromadorea</taxon>
        <taxon>Rhabditida</taxon>
        <taxon>Rhabditina</taxon>
        <taxon>Diplogasteromorpha</taxon>
        <taxon>Diplogasteroidea</taxon>
        <taxon>Neodiplogasteridae</taxon>
        <taxon>Pristionchus</taxon>
    </lineage>
</organism>
<protein>
    <recommendedName>
        <fullName evidence="4">G protein-coupled receptor</fullName>
    </recommendedName>
</protein>
<comment type="caution">
    <text evidence="2">The sequence shown here is derived from an EMBL/GenBank/DDBJ whole genome shotgun (WGS) entry which is preliminary data.</text>
</comment>
<name>A0AAV5S666_9BILA</name>
<dbReference type="EMBL" id="BTSX01000001">
    <property type="protein sequence ID" value="GMS78132.1"/>
    <property type="molecule type" value="Genomic_DNA"/>
</dbReference>
<keyword evidence="3" id="KW-1185">Reference proteome</keyword>
<keyword evidence="1" id="KW-0472">Membrane</keyword>
<accession>A0AAV5S666</accession>
<dbReference type="AlphaFoldDB" id="A0AAV5S666"/>
<proteinExistence type="predicted"/>
<keyword evidence="1" id="KW-0812">Transmembrane</keyword>
<evidence type="ECO:0000313" key="3">
    <source>
        <dbReference type="Proteomes" id="UP001432027"/>
    </source>
</evidence>
<feature type="transmembrane region" description="Helical" evidence="1">
    <location>
        <begin position="36"/>
        <end position="57"/>
    </location>
</feature>